<reference evidence="3 4" key="1">
    <citation type="journal article" date="2019" name="Nat. Ecol. Evol.">
        <title>Megaphylogeny resolves global patterns of mushroom evolution.</title>
        <authorList>
            <person name="Varga T."/>
            <person name="Krizsan K."/>
            <person name="Foldi C."/>
            <person name="Dima B."/>
            <person name="Sanchez-Garcia M."/>
            <person name="Sanchez-Ramirez S."/>
            <person name="Szollosi G.J."/>
            <person name="Szarkandi J.G."/>
            <person name="Papp V."/>
            <person name="Albert L."/>
            <person name="Andreopoulos W."/>
            <person name="Angelini C."/>
            <person name="Antonin V."/>
            <person name="Barry K.W."/>
            <person name="Bougher N.L."/>
            <person name="Buchanan P."/>
            <person name="Buyck B."/>
            <person name="Bense V."/>
            <person name="Catcheside P."/>
            <person name="Chovatia M."/>
            <person name="Cooper J."/>
            <person name="Damon W."/>
            <person name="Desjardin D."/>
            <person name="Finy P."/>
            <person name="Geml J."/>
            <person name="Haridas S."/>
            <person name="Hughes K."/>
            <person name="Justo A."/>
            <person name="Karasinski D."/>
            <person name="Kautmanova I."/>
            <person name="Kiss B."/>
            <person name="Kocsube S."/>
            <person name="Kotiranta H."/>
            <person name="LaButti K.M."/>
            <person name="Lechner B.E."/>
            <person name="Liimatainen K."/>
            <person name="Lipzen A."/>
            <person name="Lukacs Z."/>
            <person name="Mihaltcheva S."/>
            <person name="Morgado L.N."/>
            <person name="Niskanen T."/>
            <person name="Noordeloos M.E."/>
            <person name="Ohm R.A."/>
            <person name="Ortiz-Santana B."/>
            <person name="Ovrebo C."/>
            <person name="Racz N."/>
            <person name="Riley R."/>
            <person name="Savchenko A."/>
            <person name="Shiryaev A."/>
            <person name="Soop K."/>
            <person name="Spirin V."/>
            <person name="Szebenyi C."/>
            <person name="Tomsovsky M."/>
            <person name="Tulloss R.E."/>
            <person name="Uehling J."/>
            <person name="Grigoriev I.V."/>
            <person name="Vagvolgyi C."/>
            <person name="Papp T."/>
            <person name="Martin F.M."/>
            <person name="Miettinen O."/>
            <person name="Hibbett D.S."/>
            <person name="Nagy L.G."/>
        </authorList>
    </citation>
    <scope>NUCLEOTIDE SEQUENCE [LARGE SCALE GENOMIC DNA]</scope>
    <source>
        <strain evidence="3 4">CBS 121175</strain>
    </source>
</reference>
<evidence type="ECO:0000259" key="2">
    <source>
        <dbReference type="Pfam" id="PF20151"/>
    </source>
</evidence>
<feature type="transmembrane region" description="Helical" evidence="1">
    <location>
        <begin position="51"/>
        <end position="72"/>
    </location>
</feature>
<evidence type="ECO:0000313" key="4">
    <source>
        <dbReference type="Proteomes" id="UP000307440"/>
    </source>
</evidence>
<evidence type="ECO:0000256" key="1">
    <source>
        <dbReference type="SAM" id="Phobius"/>
    </source>
</evidence>
<dbReference type="STRING" id="230819.A0A5C3KR88"/>
<keyword evidence="1" id="KW-0472">Membrane</keyword>
<evidence type="ECO:0000313" key="3">
    <source>
        <dbReference type="EMBL" id="TFK22972.1"/>
    </source>
</evidence>
<organism evidence="3 4">
    <name type="scientific">Coprinopsis marcescibilis</name>
    <name type="common">Agaric fungus</name>
    <name type="synonym">Psathyrella marcescibilis</name>
    <dbReference type="NCBI Taxonomy" id="230819"/>
    <lineage>
        <taxon>Eukaryota</taxon>
        <taxon>Fungi</taxon>
        <taxon>Dikarya</taxon>
        <taxon>Basidiomycota</taxon>
        <taxon>Agaricomycotina</taxon>
        <taxon>Agaricomycetes</taxon>
        <taxon>Agaricomycetidae</taxon>
        <taxon>Agaricales</taxon>
        <taxon>Agaricineae</taxon>
        <taxon>Psathyrellaceae</taxon>
        <taxon>Coprinopsis</taxon>
    </lineage>
</organism>
<dbReference type="OrthoDB" id="3341843at2759"/>
<dbReference type="AlphaFoldDB" id="A0A5C3KR88"/>
<gene>
    <name evidence="3" type="ORF">FA15DRAFT_595148</name>
</gene>
<feature type="transmembrane region" description="Helical" evidence="1">
    <location>
        <begin position="84"/>
        <end position="106"/>
    </location>
</feature>
<keyword evidence="1" id="KW-0812">Transmembrane</keyword>
<proteinExistence type="predicted"/>
<dbReference type="InterPro" id="IPR045340">
    <property type="entry name" value="DUF6533"/>
</dbReference>
<dbReference type="Proteomes" id="UP000307440">
    <property type="component" value="Unassembled WGS sequence"/>
</dbReference>
<keyword evidence="4" id="KW-1185">Reference proteome</keyword>
<accession>A0A5C3KR88</accession>
<dbReference type="Pfam" id="PF20151">
    <property type="entry name" value="DUF6533"/>
    <property type="match status" value="1"/>
</dbReference>
<keyword evidence="1" id="KW-1133">Transmembrane helix</keyword>
<feature type="transmembrane region" description="Helical" evidence="1">
    <location>
        <begin position="211"/>
        <end position="230"/>
    </location>
</feature>
<feature type="transmembrane region" description="Helical" evidence="1">
    <location>
        <begin position="163"/>
        <end position="190"/>
    </location>
</feature>
<name>A0A5C3KR88_COPMA</name>
<feature type="transmembrane region" description="Helical" evidence="1">
    <location>
        <begin position="118"/>
        <end position="143"/>
    </location>
</feature>
<dbReference type="EMBL" id="ML210228">
    <property type="protein sequence ID" value="TFK22972.1"/>
    <property type="molecule type" value="Genomic_DNA"/>
</dbReference>
<sequence>MNVVVSQKILSQIISSRFTNVSFKRILLEYFQTFTLEATLIWPIKWNYIKYVFFVNRYLPFVVVAHVIYYNVAPGPLTPHDCKILFSVPAMGIAVGILVADVLLYIRLYALSGRSRLIQLFLIGNLASVVIVCVTSFALYLVAGKWIPTTDPERVVCLGQSSGGTYVMICYATLLYSAVVTMGLSLWYGLRLYRVSRNNRLIKILYRDGSFYFVTIAVFSIANGLVAMLAPARYRFLLAVPQGVLHNILSTRMILHLRETARAEMGFHTTNGGHIYGSQDLHATVSARVRAQSTLNQSLSPFESDLSTSEWANEYSLQSTYGSAGGAVRV</sequence>
<feature type="domain" description="DUF6533" evidence="2">
    <location>
        <begin position="26"/>
        <end position="62"/>
    </location>
</feature>
<protein>
    <recommendedName>
        <fullName evidence="2">DUF6533 domain-containing protein</fullName>
    </recommendedName>
</protein>